<proteinExistence type="predicted"/>
<evidence type="ECO:0000313" key="4">
    <source>
        <dbReference type="Proteomes" id="UP000800036"/>
    </source>
</evidence>
<name>A0A6A5VAN2_9PLEO</name>
<dbReference type="OrthoDB" id="3800516at2759"/>
<dbReference type="Proteomes" id="UP000800036">
    <property type="component" value="Unassembled WGS sequence"/>
</dbReference>
<accession>A0A6A5VAN2</accession>
<keyword evidence="4" id="KW-1185">Reference proteome</keyword>
<sequence length="473" mass="53366">MDTRNLGTSRARMPHVASHSRHHAEFHQSGQVHNERSEGRPLSKQASGVPTTTEQSDRREQLRHSVIEYLALEAANACQSGLHWACMLARSICRGILCLRTYTYRGVSYLDAAGISGIIFLVPGWVWWTIKICMVAALGHLACGLFALRWFEQYHHEPLLLFKIIDYEFTVRNSDGYVQDMGDTTLTNIWSRMIGAFEKTNTKYLHTGVEAETPHTSSDVAPTESITGFGVKYQYNIPSGGSFLTRTGTTDTRVSHWRLTSDPFVPVSKVGILFVYDDLLTSFEHLRLLLHIQIVQALLGRIDDLTKSLTTLLAELSPLTVDKHKLQSLAKQIRSMHSPRDLKELGHVWWHERIYPSTLTATDIEELTTWANIVIRDLVTEKHMKLQRKLDGLNGELFKRGIVVKLPRGRRAHTEEAKRQQQEQDKLVAKKQGLPVNPKENGLVTYSGVAGDLMKLPKSGVSKVVGVCLKMRV</sequence>
<dbReference type="AlphaFoldDB" id="A0A6A5VAN2"/>
<protein>
    <submittedName>
        <fullName evidence="3">Uncharacterized protein</fullName>
    </submittedName>
</protein>
<keyword evidence="2" id="KW-1133">Transmembrane helix</keyword>
<evidence type="ECO:0000256" key="1">
    <source>
        <dbReference type="SAM" id="MobiDB-lite"/>
    </source>
</evidence>
<organism evidence="3 4">
    <name type="scientific">Bimuria novae-zelandiae CBS 107.79</name>
    <dbReference type="NCBI Taxonomy" id="1447943"/>
    <lineage>
        <taxon>Eukaryota</taxon>
        <taxon>Fungi</taxon>
        <taxon>Dikarya</taxon>
        <taxon>Ascomycota</taxon>
        <taxon>Pezizomycotina</taxon>
        <taxon>Dothideomycetes</taxon>
        <taxon>Pleosporomycetidae</taxon>
        <taxon>Pleosporales</taxon>
        <taxon>Massarineae</taxon>
        <taxon>Didymosphaeriaceae</taxon>
        <taxon>Bimuria</taxon>
    </lineage>
</organism>
<feature type="region of interest" description="Disordered" evidence="1">
    <location>
        <begin position="1"/>
        <end position="60"/>
    </location>
</feature>
<keyword evidence="2" id="KW-0812">Transmembrane</keyword>
<feature type="compositionally biased region" description="Polar residues" evidence="1">
    <location>
        <begin position="44"/>
        <end position="54"/>
    </location>
</feature>
<gene>
    <name evidence="3" type="ORF">BU23DRAFT_567949</name>
</gene>
<evidence type="ECO:0000256" key="2">
    <source>
        <dbReference type="SAM" id="Phobius"/>
    </source>
</evidence>
<dbReference type="EMBL" id="ML976678">
    <property type="protein sequence ID" value="KAF1973858.1"/>
    <property type="molecule type" value="Genomic_DNA"/>
</dbReference>
<keyword evidence="2" id="KW-0472">Membrane</keyword>
<reference evidence="3" key="1">
    <citation type="journal article" date="2020" name="Stud. Mycol.">
        <title>101 Dothideomycetes genomes: a test case for predicting lifestyles and emergence of pathogens.</title>
        <authorList>
            <person name="Haridas S."/>
            <person name="Albert R."/>
            <person name="Binder M."/>
            <person name="Bloem J."/>
            <person name="Labutti K."/>
            <person name="Salamov A."/>
            <person name="Andreopoulos B."/>
            <person name="Baker S."/>
            <person name="Barry K."/>
            <person name="Bills G."/>
            <person name="Bluhm B."/>
            <person name="Cannon C."/>
            <person name="Castanera R."/>
            <person name="Culley D."/>
            <person name="Daum C."/>
            <person name="Ezra D."/>
            <person name="Gonzalez J."/>
            <person name="Henrissat B."/>
            <person name="Kuo A."/>
            <person name="Liang C."/>
            <person name="Lipzen A."/>
            <person name="Lutzoni F."/>
            <person name="Magnuson J."/>
            <person name="Mondo S."/>
            <person name="Nolan M."/>
            <person name="Ohm R."/>
            <person name="Pangilinan J."/>
            <person name="Park H.-J."/>
            <person name="Ramirez L."/>
            <person name="Alfaro M."/>
            <person name="Sun H."/>
            <person name="Tritt A."/>
            <person name="Yoshinaga Y."/>
            <person name="Zwiers L.-H."/>
            <person name="Turgeon B."/>
            <person name="Goodwin S."/>
            <person name="Spatafora J."/>
            <person name="Crous P."/>
            <person name="Grigoriev I."/>
        </authorList>
    </citation>
    <scope>NUCLEOTIDE SEQUENCE</scope>
    <source>
        <strain evidence="3">CBS 107.79</strain>
    </source>
</reference>
<evidence type="ECO:0000313" key="3">
    <source>
        <dbReference type="EMBL" id="KAF1973858.1"/>
    </source>
</evidence>
<feature type="transmembrane region" description="Helical" evidence="2">
    <location>
        <begin position="109"/>
        <end position="128"/>
    </location>
</feature>